<evidence type="ECO:0008006" key="3">
    <source>
        <dbReference type="Google" id="ProtNLM"/>
    </source>
</evidence>
<dbReference type="Gene3D" id="1.10.1510.10">
    <property type="entry name" value="Uncharacterised protein YqeY/AIM41 PF09424, N-terminal domain"/>
    <property type="match status" value="1"/>
</dbReference>
<dbReference type="InterPro" id="IPR042184">
    <property type="entry name" value="YqeY/Aim41_N"/>
</dbReference>
<gene>
    <name evidence="1" type="ORF">RKE40_04270</name>
</gene>
<evidence type="ECO:0000313" key="2">
    <source>
        <dbReference type="Proteomes" id="UP001254257"/>
    </source>
</evidence>
<keyword evidence="2" id="KW-1185">Reference proteome</keyword>
<dbReference type="EMBL" id="JAWDID010000004">
    <property type="protein sequence ID" value="MDU0339076.1"/>
    <property type="molecule type" value="Genomic_DNA"/>
</dbReference>
<evidence type="ECO:0000313" key="1">
    <source>
        <dbReference type="EMBL" id="MDU0339076.1"/>
    </source>
</evidence>
<proteinExistence type="predicted"/>
<name>A0ABU3S2T4_9HYPH</name>
<reference evidence="1 2" key="1">
    <citation type="submission" date="2023-09" db="EMBL/GenBank/DDBJ databases">
        <title>Whole genome shotgun sequencing (WGS) of Bosea sp. ZW T0_25, isolated from stored onions (Allium cepa).</title>
        <authorList>
            <person name="Stoll D.A."/>
            <person name="Huch M."/>
        </authorList>
    </citation>
    <scope>NUCLEOTIDE SEQUENCE [LARGE SCALE GENOMIC DNA]</scope>
    <source>
        <strain evidence="1 2">ZW T0_25</strain>
    </source>
</reference>
<dbReference type="RefSeq" id="WP_316016996.1">
    <property type="nucleotide sequence ID" value="NZ_JAWDID010000004.1"/>
</dbReference>
<dbReference type="Proteomes" id="UP001254257">
    <property type="component" value="Unassembled WGS sequence"/>
</dbReference>
<comment type="caution">
    <text evidence="1">The sequence shown here is derived from an EMBL/GenBank/DDBJ whole genome shotgun (WGS) entry which is preliminary data.</text>
</comment>
<sequence>MDAAQAMKTRLLADLRAALKERRACEARVVRTLVAAIDNAEAPPAHAGPGPMAWHEFRSGAAEVERLFLSYADVRRTLQAEIDERESAAAELERLGRAGEATALRSEADLARRYLA</sequence>
<protein>
    <recommendedName>
        <fullName evidence="3">Flagellar export protein FliJ</fullName>
    </recommendedName>
</protein>
<organism evidence="1 2">
    <name type="scientific">Bosea rubneri</name>
    <dbReference type="NCBI Taxonomy" id="3075434"/>
    <lineage>
        <taxon>Bacteria</taxon>
        <taxon>Pseudomonadati</taxon>
        <taxon>Pseudomonadota</taxon>
        <taxon>Alphaproteobacteria</taxon>
        <taxon>Hyphomicrobiales</taxon>
        <taxon>Boseaceae</taxon>
        <taxon>Bosea</taxon>
    </lineage>
</organism>
<accession>A0ABU3S2T4</accession>